<dbReference type="EMBL" id="JAFBDQ010000016">
    <property type="protein sequence ID" value="MBM7557751.1"/>
    <property type="molecule type" value="Genomic_DNA"/>
</dbReference>
<comment type="caution">
    <text evidence="8">The sequence shown here is derived from an EMBL/GenBank/DDBJ whole genome shotgun (WGS) entry which is preliminary data.</text>
</comment>
<keyword evidence="2 6" id="KW-0378">Hydrolase</keyword>
<keyword evidence="9" id="KW-1185">Reference proteome</keyword>
<dbReference type="AlphaFoldDB" id="A0A939BT15"/>
<gene>
    <name evidence="8" type="ORF">JOC47_002617</name>
</gene>
<feature type="domain" description="Glycosyl hydrolase family 13 catalytic" evidence="7">
    <location>
        <begin position="141"/>
        <end position="517"/>
    </location>
</feature>
<dbReference type="PRINTS" id="PR00110">
    <property type="entry name" value="ALPHAAMYLASE"/>
</dbReference>
<dbReference type="InterPro" id="IPR013780">
    <property type="entry name" value="Glyco_hydro_b"/>
</dbReference>
<dbReference type="Gene3D" id="2.40.30.140">
    <property type="match status" value="1"/>
</dbReference>
<comment type="catalytic activity">
    <reaction evidence="6">
        <text>Endohydrolysis of (1-&gt;4)-alpha-D-glucosidic linkages in polysaccharides containing three or more (1-&gt;4)-alpha-linked D-glucose units.</text>
        <dbReference type="EC" id="3.2.1.1"/>
    </reaction>
</comment>
<dbReference type="GO" id="GO:0005975">
    <property type="term" value="P:carbohydrate metabolic process"/>
    <property type="evidence" value="ECO:0007669"/>
    <property type="project" value="InterPro"/>
</dbReference>
<sequence>MEFNKRIVISIMLVILIFTFVGCKEETDFAAKEEVSFTVVGSNLANYQETGVEADTKELNVKFNQQLAEVEVSLLKNGEQVTGFKTNIDKQQLSITSLKLVPITNYKLVIVAKSDSGQEITNSYQFETKPASYPQVENPNETLLQGFYWEMAGYPYLDKYPEEKNLWELLAKRAPKFKELGFTSIWIPPANKADSVRDEGYAVYDLWDLGEFKQAGSVRTKYGTKEELETAVAALHEQNIKVYYDAVLNHRIGLGKQNVESTVLKSGKEIKSYTSFPNLKGREKYYSQAEKWDWNWKQFDGVDYDAEDGPISPQAFKDKTWDDTYDKDYLLGADVDYENKKVQHELKEWGAWLVNDIGFDGFRIDAVKHIDSNFIDQWLTHIQKNSEKDVFFVGEAWIKNKMGLSFFLSDVDNKDLTVFDFPLRNTFKDMMTGLVNMSALGSAGLVNDPNYSDRAITFIDNHDTGRDKVEYNAPITRFKMQAYAYILTRAQGKPMVFWKDYYQNGYQSELHKLLEVRKYYAYGPGREVNNNSKRVYSYVREGLESKPRTGLVAMISSGTSGEVVSKRIKTNKPNTTFYDYTRNIKETVTTDENGYAEFKIRLSEKTGWSIWVPSSK</sequence>
<dbReference type="Proteomes" id="UP000774000">
    <property type="component" value="Unassembled WGS sequence"/>
</dbReference>
<dbReference type="SMART" id="SM00642">
    <property type="entry name" value="Aamy"/>
    <property type="match status" value="1"/>
</dbReference>
<comment type="similarity">
    <text evidence="1 5">Belongs to the glycosyl hydrolase 13 family.</text>
</comment>
<dbReference type="InterPro" id="IPR017853">
    <property type="entry name" value="GH"/>
</dbReference>
<dbReference type="Pfam" id="PF09154">
    <property type="entry name" value="Alpha-amy_C_pro"/>
    <property type="match status" value="1"/>
</dbReference>
<dbReference type="PANTHER" id="PTHR43447">
    <property type="entry name" value="ALPHA-AMYLASE"/>
    <property type="match status" value="1"/>
</dbReference>
<evidence type="ECO:0000259" key="7">
    <source>
        <dbReference type="SMART" id="SM00642"/>
    </source>
</evidence>
<dbReference type="Pfam" id="PF00128">
    <property type="entry name" value="Alpha-amylase"/>
    <property type="match status" value="1"/>
</dbReference>
<dbReference type="PROSITE" id="PS51257">
    <property type="entry name" value="PROKAR_LIPOPROTEIN"/>
    <property type="match status" value="1"/>
</dbReference>
<dbReference type="EC" id="3.2.1.1" evidence="6"/>
<dbReference type="InterPro" id="IPR006046">
    <property type="entry name" value="Alpha_amylase"/>
</dbReference>
<organism evidence="8 9">
    <name type="scientific">Halanaerobacter jeridensis</name>
    <dbReference type="NCBI Taxonomy" id="706427"/>
    <lineage>
        <taxon>Bacteria</taxon>
        <taxon>Bacillati</taxon>
        <taxon>Bacillota</taxon>
        <taxon>Clostridia</taxon>
        <taxon>Halanaerobiales</taxon>
        <taxon>Halobacteroidaceae</taxon>
        <taxon>Halanaerobacter</taxon>
    </lineage>
</organism>
<name>A0A939BT15_9FIRM</name>
<dbReference type="SUPFAM" id="SSF51011">
    <property type="entry name" value="Glycosyl hydrolase domain"/>
    <property type="match status" value="1"/>
</dbReference>
<evidence type="ECO:0000256" key="3">
    <source>
        <dbReference type="ARBA" id="ARBA00023277"/>
    </source>
</evidence>
<evidence type="ECO:0000256" key="5">
    <source>
        <dbReference type="RuleBase" id="RU003615"/>
    </source>
</evidence>
<evidence type="ECO:0000256" key="6">
    <source>
        <dbReference type="RuleBase" id="RU361134"/>
    </source>
</evidence>
<evidence type="ECO:0000256" key="1">
    <source>
        <dbReference type="ARBA" id="ARBA00008061"/>
    </source>
</evidence>
<dbReference type="RefSeq" id="WP_204702497.1">
    <property type="nucleotide sequence ID" value="NZ_JAFBDQ010000016.1"/>
</dbReference>
<dbReference type="GO" id="GO:0043169">
    <property type="term" value="F:cation binding"/>
    <property type="evidence" value="ECO:0007669"/>
    <property type="project" value="InterPro"/>
</dbReference>
<dbReference type="InterPro" id="IPR015237">
    <property type="entry name" value="Alpha-amylase_C_pro"/>
</dbReference>
<dbReference type="SUPFAM" id="SSF51445">
    <property type="entry name" value="(Trans)glycosidases"/>
    <property type="match status" value="1"/>
</dbReference>
<evidence type="ECO:0000256" key="4">
    <source>
        <dbReference type="ARBA" id="ARBA00023295"/>
    </source>
</evidence>
<accession>A0A939BT15</accession>
<dbReference type="Gene3D" id="3.20.20.80">
    <property type="entry name" value="Glycosidases"/>
    <property type="match status" value="1"/>
</dbReference>
<reference evidence="8" key="1">
    <citation type="submission" date="2021-01" db="EMBL/GenBank/DDBJ databases">
        <title>Genomic Encyclopedia of Type Strains, Phase IV (KMG-IV): sequencing the most valuable type-strain genomes for metagenomic binning, comparative biology and taxonomic classification.</title>
        <authorList>
            <person name="Goeker M."/>
        </authorList>
    </citation>
    <scope>NUCLEOTIDE SEQUENCE</scope>
    <source>
        <strain evidence="8">DSM 23230</strain>
    </source>
</reference>
<proteinExistence type="inferred from homology"/>
<dbReference type="GO" id="GO:0004556">
    <property type="term" value="F:alpha-amylase activity"/>
    <property type="evidence" value="ECO:0007669"/>
    <property type="project" value="UniProtKB-UniRule"/>
</dbReference>
<evidence type="ECO:0000313" key="9">
    <source>
        <dbReference type="Proteomes" id="UP000774000"/>
    </source>
</evidence>
<dbReference type="InterPro" id="IPR006047">
    <property type="entry name" value="GH13_cat_dom"/>
</dbReference>
<evidence type="ECO:0000256" key="2">
    <source>
        <dbReference type="ARBA" id="ARBA00022801"/>
    </source>
</evidence>
<keyword evidence="4 6" id="KW-0326">Glycosidase</keyword>
<evidence type="ECO:0000313" key="8">
    <source>
        <dbReference type="EMBL" id="MBM7557751.1"/>
    </source>
</evidence>
<protein>
    <recommendedName>
        <fullName evidence="6">Alpha-amylase</fullName>
        <ecNumber evidence="6">3.2.1.1</ecNumber>
    </recommendedName>
</protein>
<keyword evidence="3 6" id="KW-0119">Carbohydrate metabolism</keyword>
<dbReference type="Gene3D" id="2.60.40.1180">
    <property type="entry name" value="Golgi alpha-mannosidase II"/>
    <property type="match status" value="1"/>
</dbReference>